<organism evidence="1 2">
    <name type="scientific">Alkalicoccus halolimnae</name>
    <dbReference type="NCBI Taxonomy" id="1667239"/>
    <lineage>
        <taxon>Bacteria</taxon>
        <taxon>Bacillati</taxon>
        <taxon>Bacillota</taxon>
        <taxon>Bacilli</taxon>
        <taxon>Bacillales</taxon>
        <taxon>Bacillaceae</taxon>
        <taxon>Alkalicoccus</taxon>
    </lineage>
</organism>
<dbReference type="AlphaFoldDB" id="A0A5C7FCS2"/>
<dbReference type="InterPro" id="IPR021259">
    <property type="entry name" value="DUF2817"/>
</dbReference>
<dbReference type="KEGG" id="ahal:FTX54_005670"/>
<gene>
    <name evidence="1" type="ORF">FTX54_005670</name>
</gene>
<reference evidence="1 2" key="1">
    <citation type="submission" date="2024-01" db="EMBL/GenBank/DDBJ databases">
        <title>Complete Genome Sequence of Alkalicoccus halolimnae BZ-SZ-XJ29T, a Moderately Halophilic Bacterium Isolated from a Salt Lake.</title>
        <authorList>
            <person name="Zhao B."/>
        </authorList>
    </citation>
    <scope>NUCLEOTIDE SEQUENCE [LARGE SCALE GENOMIC DNA]</scope>
    <source>
        <strain evidence="1 2">BZ-SZ-XJ29</strain>
    </source>
</reference>
<dbReference type="EMBL" id="CP144914">
    <property type="protein sequence ID" value="WWD81051.1"/>
    <property type="molecule type" value="Genomic_DNA"/>
</dbReference>
<protein>
    <submittedName>
        <fullName evidence="1">M14 family metallopeptidase</fullName>
    </submittedName>
</protein>
<dbReference type="CDD" id="cd06233">
    <property type="entry name" value="M14-like"/>
    <property type="match status" value="1"/>
</dbReference>
<keyword evidence="2" id="KW-1185">Reference proteome</keyword>
<proteinExistence type="predicted"/>
<dbReference type="OrthoDB" id="4014363at2"/>
<evidence type="ECO:0000313" key="1">
    <source>
        <dbReference type="EMBL" id="WWD81051.1"/>
    </source>
</evidence>
<evidence type="ECO:0000313" key="2">
    <source>
        <dbReference type="Proteomes" id="UP000321816"/>
    </source>
</evidence>
<dbReference type="Proteomes" id="UP000321816">
    <property type="component" value="Chromosome"/>
</dbReference>
<dbReference type="Pfam" id="PF10994">
    <property type="entry name" value="DUF2817"/>
    <property type="match status" value="1"/>
</dbReference>
<accession>A0A5C7FCS2</accession>
<name>A0A5C7FCS2_9BACI</name>
<sequence>MTENSFFNNDYESSRDHFRNQLSSIAKIRQDAYLDTYYIGDREDDNSVDILASDASSRKTLLTITAGEHGIEGYTGSALLSMFIENFLPHLNPETTGLRLVHSVNPWGMRHCRRVTENNVDMNRNYLLDFSQLRDRADNEYEKHKSLFNPEAPIQNLNKQNSFLLSYLQKNLTEKELERLKNTPGGQYKYPQGVFYGGSVMEETTRQLADRYKEWAESYDHIVHIDLHTGGGPMNELTMIFMDGDSRSASELQKSLGRKNVSKTNNEDVSGDSVEFLQKMIQTVYPEKRSVFALFEFGTIEESTDGYLFCAKAMINENQLHFEGARFSEDEMSVRNDFTRLFNPADKTWQSSIFKEAEKGFRSLLKSENLI</sequence>
<dbReference type="SUPFAM" id="SSF53187">
    <property type="entry name" value="Zn-dependent exopeptidases"/>
    <property type="match status" value="1"/>
</dbReference>
<dbReference type="Gene3D" id="3.40.630.10">
    <property type="entry name" value="Zn peptidases"/>
    <property type="match status" value="1"/>
</dbReference>
<dbReference type="RefSeq" id="WP_147804096.1">
    <property type="nucleotide sequence ID" value="NZ_CP144914.1"/>
</dbReference>